<sequence>MAIKSLLFGGLMTIAVMCASADATPNGNARTTMATLVTRAAPSPSPSPTTTKTTLAGLSLVASAAGCEGGCKNAEDEASSNQPERTCVREALVALANWRLHCDRAFSPWECWTRAPNVERCCGKWVDDDDAHYKDYPPVRVSREYQVGETSWEWRWDAKVDEKRHRREVVLQTPEEFNAGDTVCGRWRAENDVVFNAYMRRLDEYGISDADNTGRVIDGKTPRYNPEGGGYGEDGKNKYPELDPLLGW</sequence>
<feature type="signal peptide" evidence="2">
    <location>
        <begin position="1"/>
        <end position="23"/>
    </location>
</feature>
<evidence type="ECO:0000313" key="3">
    <source>
        <dbReference type="EMBL" id="OAL34509.1"/>
    </source>
</evidence>
<keyword evidence="2" id="KW-0732">Signal</keyword>
<evidence type="ECO:0000313" key="4">
    <source>
        <dbReference type="Proteomes" id="UP000185904"/>
    </source>
</evidence>
<name>A0A178CXA1_9EURO</name>
<protein>
    <submittedName>
        <fullName evidence="3">Uncharacterized protein</fullName>
    </submittedName>
</protein>
<dbReference type="GeneID" id="34589554"/>
<proteinExistence type="predicted"/>
<dbReference type="Proteomes" id="UP000185904">
    <property type="component" value="Unassembled WGS sequence"/>
</dbReference>
<evidence type="ECO:0000256" key="2">
    <source>
        <dbReference type="SAM" id="SignalP"/>
    </source>
</evidence>
<feature type="chain" id="PRO_5008083941" evidence="2">
    <location>
        <begin position="24"/>
        <end position="248"/>
    </location>
</feature>
<feature type="region of interest" description="Disordered" evidence="1">
    <location>
        <begin position="217"/>
        <end position="248"/>
    </location>
</feature>
<accession>A0A178CXA1</accession>
<reference evidence="3 4" key="1">
    <citation type="submission" date="2016-03" db="EMBL/GenBank/DDBJ databases">
        <title>The draft genome sequence of Fonsecaea nubica causative agent of cutaneous subcutaneous infection in human host.</title>
        <authorList>
            <person name="Costa F."/>
            <person name="Sybren D.H."/>
            <person name="Raittz R.T."/>
            <person name="Weiss V.A."/>
            <person name="Leao A.C."/>
            <person name="Gomes R."/>
            <person name="De Souza E.M."/>
            <person name="Pedrosa F.O."/>
            <person name="Steffens M.B."/>
            <person name="Bombassaro A."/>
            <person name="Tadra-Sfeir M.Z."/>
            <person name="Moreno L.F."/>
            <person name="Najafzadeh M.J."/>
            <person name="Felipe M.S."/>
            <person name="Teixeira M."/>
            <person name="Sun J."/>
            <person name="Xi L."/>
            <person name="Castro M.A."/>
            <person name="Vicente V.A."/>
        </authorList>
    </citation>
    <scope>NUCLEOTIDE SEQUENCE [LARGE SCALE GENOMIC DNA]</scope>
    <source>
        <strain evidence="3 4">CBS 269.64</strain>
    </source>
</reference>
<evidence type="ECO:0000256" key="1">
    <source>
        <dbReference type="SAM" id="MobiDB-lite"/>
    </source>
</evidence>
<comment type="caution">
    <text evidence="3">The sequence shown here is derived from an EMBL/GenBank/DDBJ whole genome shotgun (WGS) entry which is preliminary data.</text>
</comment>
<dbReference type="EMBL" id="LVCJ01000038">
    <property type="protein sequence ID" value="OAL34509.1"/>
    <property type="molecule type" value="Genomic_DNA"/>
</dbReference>
<organism evidence="3 4">
    <name type="scientific">Fonsecaea nubica</name>
    <dbReference type="NCBI Taxonomy" id="856822"/>
    <lineage>
        <taxon>Eukaryota</taxon>
        <taxon>Fungi</taxon>
        <taxon>Dikarya</taxon>
        <taxon>Ascomycota</taxon>
        <taxon>Pezizomycotina</taxon>
        <taxon>Eurotiomycetes</taxon>
        <taxon>Chaetothyriomycetidae</taxon>
        <taxon>Chaetothyriales</taxon>
        <taxon>Herpotrichiellaceae</taxon>
        <taxon>Fonsecaea</taxon>
    </lineage>
</organism>
<dbReference type="AlphaFoldDB" id="A0A178CXA1"/>
<dbReference type="OrthoDB" id="4141760at2759"/>
<keyword evidence="4" id="KW-1185">Reference proteome</keyword>
<gene>
    <name evidence="3" type="ORF">AYO20_06139</name>
</gene>
<dbReference type="RefSeq" id="XP_022499521.1">
    <property type="nucleotide sequence ID" value="XM_022644430.1"/>
</dbReference>